<comment type="cofactor">
    <cofactor evidence="9">
        <name>Zn(2+)</name>
        <dbReference type="ChEBI" id="CHEBI:29105"/>
    </cofactor>
    <text evidence="9">Binds 1 zinc ion per subunit.</text>
</comment>
<dbReference type="PANTHER" id="PTHR43126">
    <property type="entry name" value="D-ALANYL-D-ALANINE DIPEPTIDASE"/>
    <property type="match status" value="1"/>
</dbReference>
<sequence>MKLNIILKSIVVFALLSFSTLSDGGPTNPPSKEDFIDLKEIMPNLRSDLRYYGSNNFVGQPIEGYNQPKVYLTKDAAYALKKVQDELERLGFGLLVYDAYRPQRATDHFVKWAQDESDTTMKLQYYPNIDKKDLFSKGYLSMKSGHSRGSTVDLTIVSLKTKQILNMGSPYDLFDEVSNTSHTQSITKNQHSLRLLLKRRMEKHGWQSYDQEWWHFTLINEPFPETYFDFPIE</sequence>
<keyword evidence="6 9" id="KW-0224">Dipeptidase</keyword>
<keyword evidence="11" id="KW-0732">Signal</keyword>
<evidence type="ECO:0000313" key="13">
    <source>
        <dbReference type="Proteomes" id="UP001474120"/>
    </source>
</evidence>
<organism evidence="12 13">
    <name type="scientific">Lutimonas vermicola</name>
    <dbReference type="NCBI Taxonomy" id="414288"/>
    <lineage>
        <taxon>Bacteria</taxon>
        <taxon>Pseudomonadati</taxon>
        <taxon>Bacteroidota</taxon>
        <taxon>Flavobacteriia</taxon>
        <taxon>Flavobacteriales</taxon>
        <taxon>Flavobacteriaceae</taxon>
        <taxon>Lutimonas</taxon>
    </lineage>
</organism>
<dbReference type="InterPro" id="IPR000755">
    <property type="entry name" value="A_A_dipeptidase"/>
</dbReference>
<evidence type="ECO:0000313" key="12">
    <source>
        <dbReference type="EMBL" id="MEL4455359.1"/>
    </source>
</evidence>
<dbReference type="PIRSF" id="PIRSF026671">
    <property type="entry name" value="AA_dipeptidase"/>
    <property type="match status" value="1"/>
</dbReference>
<dbReference type="InterPro" id="IPR009045">
    <property type="entry name" value="Zn_M74/Hedgehog-like"/>
</dbReference>
<dbReference type="Gene3D" id="3.30.1380.10">
    <property type="match status" value="1"/>
</dbReference>
<evidence type="ECO:0000256" key="3">
    <source>
        <dbReference type="ARBA" id="ARBA00022723"/>
    </source>
</evidence>
<feature type="binding site" evidence="9">
    <location>
        <position position="215"/>
    </location>
    <ligand>
        <name>Zn(2+)</name>
        <dbReference type="ChEBI" id="CHEBI:29105"/>
        <note>catalytic</note>
    </ligand>
</feature>
<keyword evidence="2 9" id="KW-0645">Protease</keyword>
<evidence type="ECO:0000256" key="7">
    <source>
        <dbReference type="ARBA" id="ARBA00023049"/>
    </source>
</evidence>
<comment type="similarity">
    <text evidence="9 10">Belongs to the peptidase M15D family.</text>
</comment>
<keyword evidence="3 9" id="KW-0479">Metal-binding</keyword>
<evidence type="ECO:0000256" key="11">
    <source>
        <dbReference type="SAM" id="SignalP"/>
    </source>
</evidence>
<accession>A0ABU9KYT5</accession>
<proteinExistence type="inferred from homology"/>
<dbReference type="EC" id="3.4.13.22" evidence="9 10"/>
<dbReference type="Pfam" id="PF01427">
    <property type="entry name" value="Peptidase_M15"/>
    <property type="match status" value="1"/>
</dbReference>
<evidence type="ECO:0000256" key="1">
    <source>
        <dbReference type="ARBA" id="ARBA00001362"/>
    </source>
</evidence>
<feature type="chain" id="PRO_5047496659" description="D-alanyl-D-alanine dipeptidase" evidence="11">
    <location>
        <begin position="25"/>
        <end position="233"/>
    </location>
</feature>
<protein>
    <recommendedName>
        <fullName evidence="9 10">D-alanyl-D-alanine dipeptidase</fullName>
        <shortName evidence="9 10">D-Ala-D-Ala dipeptidase</shortName>
        <ecNumber evidence="9 10">3.4.13.22</ecNumber>
    </recommendedName>
</protein>
<evidence type="ECO:0000256" key="9">
    <source>
        <dbReference type="HAMAP-Rule" id="MF_01924"/>
    </source>
</evidence>
<comment type="function">
    <text evidence="9 10">Catalyzes hydrolysis of the D-alanyl-D-alanine dipeptide.</text>
</comment>
<name>A0ABU9KYT5_9FLAO</name>
<evidence type="ECO:0000256" key="4">
    <source>
        <dbReference type="ARBA" id="ARBA00022801"/>
    </source>
</evidence>
<keyword evidence="4 9" id="KW-0378">Hydrolase</keyword>
<feature type="binding site" evidence="9">
    <location>
        <position position="146"/>
    </location>
    <ligand>
        <name>Zn(2+)</name>
        <dbReference type="ChEBI" id="CHEBI:29105"/>
        <note>catalytic</note>
    </ligand>
</feature>
<dbReference type="CDD" id="cd14817">
    <property type="entry name" value="D-Ala-D-Ala_dipeptidase_VanX"/>
    <property type="match status" value="1"/>
</dbReference>
<dbReference type="SUPFAM" id="SSF55166">
    <property type="entry name" value="Hedgehog/DD-peptidase"/>
    <property type="match status" value="1"/>
</dbReference>
<evidence type="ECO:0000256" key="2">
    <source>
        <dbReference type="ARBA" id="ARBA00022670"/>
    </source>
</evidence>
<feature type="signal peptide" evidence="11">
    <location>
        <begin position="1"/>
        <end position="24"/>
    </location>
</feature>
<comment type="caution">
    <text evidence="12">The sequence shown here is derived from an EMBL/GenBank/DDBJ whole genome shotgun (WGS) entry which is preliminary data.</text>
</comment>
<keyword evidence="7 9" id="KW-0482">Metalloprotease</keyword>
<feature type="active site" description="Proton donor/acceptor" evidence="9">
    <location>
        <position position="212"/>
    </location>
</feature>
<evidence type="ECO:0000256" key="10">
    <source>
        <dbReference type="PIRNR" id="PIRNR026671"/>
    </source>
</evidence>
<feature type="site" description="Transition state stabilizer" evidence="9">
    <location>
        <position position="101"/>
    </location>
</feature>
<evidence type="ECO:0000256" key="8">
    <source>
        <dbReference type="ARBA" id="ARBA00023316"/>
    </source>
</evidence>
<dbReference type="PANTHER" id="PTHR43126:SF1">
    <property type="entry name" value="D-ALANYL-D-ALANINE DIPEPTIDASE"/>
    <property type="match status" value="1"/>
</dbReference>
<dbReference type="Proteomes" id="UP001474120">
    <property type="component" value="Unassembled WGS sequence"/>
</dbReference>
<keyword evidence="8 10" id="KW-0961">Cell wall biogenesis/degradation</keyword>
<dbReference type="HAMAP" id="MF_01924">
    <property type="entry name" value="A_A_dipeptidase"/>
    <property type="match status" value="1"/>
</dbReference>
<reference evidence="12 13" key="1">
    <citation type="submission" date="2024-04" db="EMBL/GenBank/DDBJ databases">
        <title>whole genome sequencing of Lutimonas vermicola strain IMCC1616.</title>
        <authorList>
            <person name="Bae S.S."/>
        </authorList>
    </citation>
    <scope>NUCLEOTIDE SEQUENCE [LARGE SCALE GENOMIC DNA]</scope>
    <source>
        <strain evidence="12 13">IMCC1616</strain>
    </source>
</reference>
<feature type="binding site" evidence="9">
    <location>
        <position position="153"/>
    </location>
    <ligand>
        <name>Zn(2+)</name>
        <dbReference type="ChEBI" id="CHEBI:29105"/>
        <note>catalytic</note>
    </ligand>
</feature>
<evidence type="ECO:0000256" key="6">
    <source>
        <dbReference type="ARBA" id="ARBA00022997"/>
    </source>
</evidence>
<gene>
    <name evidence="12" type="ORF">AABB81_05590</name>
</gene>
<keyword evidence="13" id="KW-1185">Reference proteome</keyword>
<comment type="catalytic activity">
    <reaction evidence="1 9 10">
        <text>D-alanyl-D-alanine + H2O = 2 D-alanine</text>
        <dbReference type="Rhea" id="RHEA:20661"/>
        <dbReference type="ChEBI" id="CHEBI:15377"/>
        <dbReference type="ChEBI" id="CHEBI:57416"/>
        <dbReference type="ChEBI" id="CHEBI:57822"/>
        <dbReference type="EC" id="3.4.13.22"/>
    </reaction>
</comment>
<keyword evidence="5 9" id="KW-0862">Zinc</keyword>
<evidence type="ECO:0000256" key="5">
    <source>
        <dbReference type="ARBA" id="ARBA00022833"/>
    </source>
</evidence>
<dbReference type="RefSeq" id="WP_342159177.1">
    <property type="nucleotide sequence ID" value="NZ_JBCDNA010000001.1"/>
</dbReference>
<dbReference type="EMBL" id="JBCDNA010000001">
    <property type="protein sequence ID" value="MEL4455359.1"/>
    <property type="molecule type" value="Genomic_DNA"/>
</dbReference>